<feature type="transmembrane region" description="Helical" evidence="2">
    <location>
        <begin position="39"/>
        <end position="60"/>
    </location>
</feature>
<keyword evidence="4" id="KW-1185">Reference proteome</keyword>
<feature type="compositionally biased region" description="Basic and acidic residues" evidence="1">
    <location>
        <begin position="1"/>
        <end position="12"/>
    </location>
</feature>
<name>A0ABM7LRH9_9ACTN</name>
<keyword evidence="2" id="KW-0812">Transmembrane</keyword>
<reference evidence="3 4" key="1">
    <citation type="submission" date="2020-08" db="EMBL/GenBank/DDBJ databases">
        <title>Whole genome shotgun sequence of Actinoplanes ianthinogenes NBRC 13996.</title>
        <authorList>
            <person name="Komaki H."/>
            <person name="Tamura T."/>
        </authorList>
    </citation>
    <scope>NUCLEOTIDE SEQUENCE [LARGE SCALE GENOMIC DNA]</scope>
    <source>
        <strain evidence="3 4">NBRC 13996</strain>
    </source>
</reference>
<protein>
    <submittedName>
        <fullName evidence="3">Uncharacterized protein</fullName>
    </submittedName>
</protein>
<evidence type="ECO:0000256" key="1">
    <source>
        <dbReference type="SAM" id="MobiDB-lite"/>
    </source>
</evidence>
<evidence type="ECO:0000313" key="4">
    <source>
        <dbReference type="Proteomes" id="UP000676967"/>
    </source>
</evidence>
<proteinExistence type="predicted"/>
<dbReference type="RefSeq" id="WP_189335322.1">
    <property type="nucleotide sequence ID" value="NZ_AP023356.1"/>
</dbReference>
<keyword evidence="2" id="KW-0472">Membrane</keyword>
<keyword evidence="2" id="KW-1133">Transmembrane helix</keyword>
<feature type="region of interest" description="Disordered" evidence="1">
    <location>
        <begin position="1"/>
        <end position="20"/>
    </location>
</feature>
<evidence type="ECO:0000256" key="2">
    <source>
        <dbReference type="SAM" id="Phobius"/>
    </source>
</evidence>
<dbReference type="EMBL" id="AP023356">
    <property type="protein sequence ID" value="BCJ41858.1"/>
    <property type="molecule type" value="Genomic_DNA"/>
</dbReference>
<organism evidence="3 4">
    <name type="scientific">Actinoplanes ianthinogenes</name>
    <dbReference type="NCBI Taxonomy" id="122358"/>
    <lineage>
        <taxon>Bacteria</taxon>
        <taxon>Bacillati</taxon>
        <taxon>Actinomycetota</taxon>
        <taxon>Actinomycetes</taxon>
        <taxon>Micromonosporales</taxon>
        <taxon>Micromonosporaceae</taxon>
        <taxon>Actinoplanes</taxon>
    </lineage>
</organism>
<accession>A0ABM7LRH9</accession>
<dbReference type="Proteomes" id="UP000676967">
    <property type="component" value="Chromosome"/>
</dbReference>
<gene>
    <name evidence="3" type="ORF">Aiant_25150</name>
</gene>
<evidence type="ECO:0000313" key="3">
    <source>
        <dbReference type="EMBL" id="BCJ41858.1"/>
    </source>
</evidence>
<dbReference type="SUPFAM" id="SSF69304">
    <property type="entry name" value="Tricorn protease N-terminal domain"/>
    <property type="match status" value="1"/>
</dbReference>
<sequence>MDQEQALRERLAKASAPPSRVSIDSVLPAAQRAARRRQALWAGAGVALAVGALVTVPNVLLGDERAPAVTAAPSKATPSAVAPSTSIPENDCRMRELPVPKGMTGVEADGIDPTGRYIVGHATKKQDFLPILWTDGKPEALPMTAKSVQLSAVNPNGVVVGLSSDGTEDEVFRYANGTYTTLRMPPGEWHPYPEPVVNAAGDVLINAEPRGNIEGKGAIVLLWKAGSTEPVRLPLPKGAHGSALADDGTIAGAIYSGGAKAAYVWDQQGTGRKLKTPAGQRTAGYAMRGDWVTGGVWEPGHAGLWNLRTGALTEITAGDEPGEAVNASGWALTAGGRLIRDGRVVELPGPGAGRIVRSSGLSDGGLVVGGVELSDGLMHPRVWQC</sequence>